<reference evidence="2 3" key="1">
    <citation type="submission" date="2015-08" db="EMBL/GenBank/DDBJ databases">
        <title>Next Generation Sequencing and Analysis of the Genome of Puccinia sorghi L Schw, the Causal Agent of Maize Common Rust.</title>
        <authorList>
            <person name="Rochi L."/>
            <person name="Burguener G."/>
            <person name="Darino M."/>
            <person name="Turjanski A."/>
            <person name="Kreff E."/>
            <person name="Dieguez M.J."/>
            <person name="Sacco F."/>
        </authorList>
    </citation>
    <scope>NUCLEOTIDE SEQUENCE [LARGE SCALE GENOMIC DNA]</scope>
    <source>
        <strain evidence="2 3">RO10H11247</strain>
    </source>
</reference>
<name>A0A0L6UVC5_9BASI</name>
<feature type="domain" description="Retroviral polymerase SH3-like" evidence="1">
    <location>
        <begin position="18"/>
        <end position="69"/>
    </location>
</feature>
<organism evidence="2 3">
    <name type="scientific">Puccinia sorghi</name>
    <dbReference type="NCBI Taxonomy" id="27349"/>
    <lineage>
        <taxon>Eukaryota</taxon>
        <taxon>Fungi</taxon>
        <taxon>Dikarya</taxon>
        <taxon>Basidiomycota</taxon>
        <taxon>Pucciniomycotina</taxon>
        <taxon>Pucciniomycetes</taxon>
        <taxon>Pucciniales</taxon>
        <taxon>Pucciniaceae</taxon>
        <taxon>Puccinia</taxon>
    </lineage>
</organism>
<dbReference type="Pfam" id="PF25597">
    <property type="entry name" value="SH3_retrovirus"/>
    <property type="match status" value="1"/>
</dbReference>
<accession>A0A0L6UVC5</accession>
<comment type="caution">
    <text evidence="2">The sequence shown here is derived from an EMBL/GenBank/DDBJ whole genome shotgun (WGS) entry which is preliminary data.</text>
</comment>
<evidence type="ECO:0000313" key="2">
    <source>
        <dbReference type="EMBL" id="KNZ52481.1"/>
    </source>
</evidence>
<dbReference type="EMBL" id="LAVV01008568">
    <property type="protein sequence ID" value="KNZ52481.1"/>
    <property type="molecule type" value="Genomic_DNA"/>
</dbReference>
<keyword evidence="3" id="KW-1185">Reference proteome</keyword>
<dbReference type="OrthoDB" id="3261476at2759"/>
<protein>
    <recommendedName>
        <fullName evidence="1">Retroviral polymerase SH3-like domain-containing protein</fullName>
    </recommendedName>
</protein>
<evidence type="ECO:0000313" key="3">
    <source>
        <dbReference type="Proteomes" id="UP000037035"/>
    </source>
</evidence>
<dbReference type="InterPro" id="IPR057670">
    <property type="entry name" value="SH3_retrovirus"/>
</dbReference>
<evidence type="ECO:0000259" key="1">
    <source>
        <dbReference type="Pfam" id="PF25597"/>
    </source>
</evidence>
<gene>
    <name evidence="2" type="ORF">VP01_355g2</name>
</gene>
<dbReference type="Proteomes" id="UP000037035">
    <property type="component" value="Unassembled WGS sequence"/>
</dbReference>
<sequence>MGQKPQYNALRVFGNVGYAHVPPELHKKLDVKATRGHVVAHLGASKGWLLWFPETGKFIASAMVHFPKELLVCHVNLQAFHRLHHELDETWRFKPRN</sequence>
<dbReference type="AlphaFoldDB" id="A0A0L6UVC5"/>
<dbReference type="VEuPathDB" id="FungiDB:VP01_355g2"/>
<proteinExistence type="predicted"/>